<proteinExistence type="predicted"/>
<dbReference type="Gene3D" id="1.10.3210.10">
    <property type="entry name" value="Hypothetical protein af1432"/>
    <property type="match status" value="1"/>
</dbReference>
<comment type="caution">
    <text evidence="2">The sequence shown here is derived from an EMBL/GenBank/DDBJ whole genome shotgun (WGS) entry which is preliminary data.</text>
</comment>
<dbReference type="Proteomes" id="UP000176241">
    <property type="component" value="Unassembled WGS sequence"/>
</dbReference>
<gene>
    <name evidence="2" type="ORF">A2731_03685</name>
</gene>
<organism evidence="2 3">
    <name type="scientific">Candidatus Buchananbacteria bacterium RIFCSPHIGHO2_01_FULL_39_8</name>
    <dbReference type="NCBI Taxonomy" id="1797533"/>
    <lineage>
        <taxon>Bacteria</taxon>
        <taxon>Candidatus Buchananiibacteriota</taxon>
    </lineage>
</organism>
<reference evidence="2 3" key="1">
    <citation type="journal article" date="2016" name="Nat. Commun.">
        <title>Thousands of microbial genomes shed light on interconnected biogeochemical processes in an aquifer system.</title>
        <authorList>
            <person name="Anantharaman K."/>
            <person name="Brown C.T."/>
            <person name="Hug L.A."/>
            <person name="Sharon I."/>
            <person name="Castelle C.J."/>
            <person name="Probst A.J."/>
            <person name="Thomas B.C."/>
            <person name="Singh A."/>
            <person name="Wilkins M.J."/>
            <person name="Karaoz U."/>
            <person name="Brodie E.L."/>
            <person name="Williams K.H."/>
            <person name="Hubbard S.S."/>
            <person name="Banfield J.F."/>
        </authorList>
    </citation>
    <scope>NUCLEOTIDE SEQUENCE [LARGE SCALE GENOMIC DNA]</scope>
</reference>
<dbReference type="SUPFAM" id="SSF109604">
    <property type="entry name" value="HD-domain/PDEase-like"/>
    <property type="match status" value="1"/>
</dbReference>
<dbReference type="PANTHER" id="PTHR11373">
    <property type="entry name" value="DEOXYNUCLEOSIDE TRIPHOSPHATE TRIPHOSPHOHYDROLASE"/>
    <property type="match status" value="1"/>
</dbReference>
<protein>
    <recommendedName>
        <fullName evidence="1">HD/PDEase domain-containing protein</fullName>
    </recommendedName>
</protein>
<dbReference type="AlphaFoldDB" id="A0A1G1XZY5"/>
<sequence>MKTLIINHKIYGRFKITEPVLIELIKSKSLQRLKKIDQLGAWHLHQDFKGFFSRYQHSIGVMLLLRKFNASLEEQIAGLLHDASHTAFSHIIDFVFNSQSKQSYQDSKLTQAFEIQGINKILRKYDVSPKKILNFENFSLLENELPNICADRIDYTLQDPLGQKISANHPKDFLDNLTVHNNKFVFKNQLWAKKFAKLYLEISQKLWCGPEHIALYQLLSDAIKIGLNKKIITKKDLFTTDKVVLKKLKNSGETEILGRIKLIKNLKVKLAPRDQADICNYSKARAVDPYFLKNDKLIRLSTADKTYRKEMNDWLKKARKGFCMKILNK</sequence>
<evidence type="ECO:0000259" key="1">
    <source>
        <dbReference type="SMART" id="SM00471"/>
    </source>
</evidence>
<feature type="domain" description="HD/PDEase" evidence="1">
    <location>
        <begin position="50"/>
        <end position="165"/>
    </location>
</feature>
<dbReference type="STRING" id="1797533.A2731_03685"/>
<accession>A0A1G1XZY5</accession>
<dbReference type="GO" id="GO:0006203">
    <property type="term" value="P:dGTP catabolic process"/>
    <property type="evidence" value="ECO:0007669"/>
    <property type="project" value="TreeGrafter"/>
</dbReference>
<dbReference type="InterPro" id="IPR006674">
    <property type="entry name" value="HD_domain"/>
</dbReference>
<name>A0A1G1XZY5_9BACT</name>
<dbReference type="GO" id="GO:0008832">
    <property type="term" value="F:dGTPase activity"/>
    <property type="evidence" value="ECO:0007669"/>
    <property type="project" value="TreeGrafter"/>
</dbReference>
<dbReference type="InterPro" id="IPR050135">
    <property type="entry name" value="dGTPase-like"/>
</dbReference>
<evidence type="ECO:0000313" key="3">
    <source>
        <dbReference type="Proteomes" id="UP000176241"/>
    </source>
</evidence>
<dbReference type="CDD" id="cd00077">
    <property type="entry name" value="HDc"/>
    <property type="match status" value="1"/>
</dbReference>
<dbReference type="Pfam" id="PF01966">
    <property type="entry name" value="HD"/>
    <property type="match status" value="1"/>
</dbReference>
<evidence type="ECO:0000313" key="2">
    <source>
        <dbReference type="EMBL" id="OGY45663.1"/>
    </source>
</evidence>
<dbReference type="InterPro" id="IPR003607">
    <property type="entry name" value="HD/PDEase_dom"/>
</dbReference>
<dbReference type="EMBL" id="MHIC01000013">
    <property type="protein sequence ID" value="OGY45663.1"/>
    <property type="molecule type" value="Genomic_DNA"/>
</dbReference>
<dbReference type="SMART" id="SM00471">
    <property type="entry name" value="HDc"/>
    <property type="match status" value="1"/>
</dbReference>
<dbReference type="PANTHER" id="PTHR11373:SF41">
    <property type="entry name" value="METAL-DEPENDENT PHOSPHOHYDROLASE"/>
    <property type="match status" value="1"/>
</dbReference>